<evidence type="ECO:0000259" key="2">
    <source>
        <dbReference type="Pfam" id="PF17667"/>
    </source>
</evidence>
<proteinExistence type="predicted"/>
<feature type="compositionally biased region" description="Basic and acidic residues" evidence="1">
    <location>
        <begin position="730"/>
        <end position="740"/>
    </location>
</feature>
<name>A0A371CL82_9APHY</name>
<dbReference type="OrthoDB" id="2755887at2759"/>
<dbReference type="Proteomes" id="UP000256964">
    <property type="component" value="Unassembled WGS sequence"/>
</dbReference>
<evidence type="ECO:0000313" key="3">
    <source>
        <dbReference type="EMBL" id="RDX41017.1"/>
    </source>
</evidence>
<accession>A0A371CL82</accession>
<feature type="region of interest" description="Disordered" evidence="1">
    <location>
        <begin position="714"/>
        <end position="799"/>
    </location>
</feature>
<dbReference type="InterPro" id="IPR011009">
    <property type="entry name" value="Kinase-like_dom_sf"/>
</dbReference>
<sequence length="799" mass="90412">MDFHLEIDDFVAAFTPVSSSDNRPHTVSAKRMPRKMPEAIADMIIDVGKAGREKKVAEAWQKWLNPITGKGAVGPCPGYRFALSQDRRVRRNTGERKVEGAIYRQDELPADGRPHWETQRVFIEFKEGTDPLDPYDDSNEDDSEAELRVDVRGQVTSYAARAFARQHRTAVFLCIVDGQNMCATRWDRSGTVFSASFNYIEQRDALRRLLWGFSRLSDKKQGIDETAVLLVPSDDDFKVMDQVKFDENDTDISEVEGTIVEGEGPWTFRFVRELFKKSIGKGCPRYRLMVPSASGPQYFLVGNPFIVAPGLSGRGTRCYVAYDTIGKRFVFLKDAWRRPDEHVETEGQVLRQLRRAKVRNIPTIVCDGELDQETETPLSVPMQGDASASNEMEEEEEDEDEDEDEEEEWETDSTRSDSRCSNRVDDALSVSPSLGNASFLEDAQDSAEADVDPQGPTPSALHDCDLARTFRHYRLIVEEVCLELTEFRSGKQFMSIIRDCVRAHADAVNNAGVIHCDVSGGNILICPTVVLDPTDGKRRVVWKGVLTDWELSKQLTGEGETEPARQPISMVTWQFASAWILNNPDDAVRTADELEAFFHVSLYMGLRYMLHNCNNVQMTMHDHFDDYKYAPSRNRYFCGTDKYYSMLGGRLWDVNHKTYHFLDDDGKPGNHPIGEIFAVMLKWFKKRYEALEQVPANTEPLPLDDHTALLQLLDSKLDDPPPGEKATIWPEKDKVEDQLKPTKKHGRDSDDKALRAKRVKTKESRKGGARAFRSRKASGSSGAVARVPPSRTRGSRLKA</sequence>
<dbReference type="EMBL" id="KZ857527">
    <property type="protein sequence ID" value="RDX41017.1"/>
    <property type="molecule type" value="Genomic_DNA"/>
</dbReference>
<keyword evidence="4" id="KW-1185">Reference proteome</keyword>
<feature type="compositionally biased region" description="Acidic residues" evidence="1">
    <location>
        <begin position="391"/>
        <end position="411"/>
    </location>
</feature>
<dbReference type="PANTHER" id="PTHR38248:SF2">
    <property type="entry name" value="FUNK1 11"/>
    <property type="match status" value="1"/>
</dbReference>
<dbReference type="InterPro" id="IPR040976">
    <property type="entry name" value="Pkinase_fungal"/>
</dbReference>
<dbReference type="Pfam" id="PF17667">
    <property type="entry name" value="Pkinase_fungal"/>
    <property type="match status" value="1"/>
</dbReference>
<dbReference type="AlphaFoldDB" id="A0A371CL82"/>
<evidence type="ECO:0000313" key="4">
    <source>
        <dbReference type="Proteomes" id="UP000256964"/>
    </source>
</evidence>
<feature type="domain" description="Fungal-type protein kinase" evidence="2">
    <location>
        <begin position="152"/>
        <end position="604"/>
    </location>
</feature>
<dbReference type="SUPFAM" id="SSF56112">
    <property type="entry name" value="Protein kinase-like (PK-like)"/>
    <property type="match status" value="1"/>
</dbReference>
<reference evidence="3 4" key="1">
    <citation type="journal article" date="2018" name="Biotechnol. Biofuels">
        <title>Integrative visual omics of the white-rot fungus Polyporus brumalis exposes the biotechnological potential of its oxidative enzymes for delignifying raw plant biomass.</title>
        <authorList>
            <person name="Miyauchi S."/>
            <person name="Rancon A."/>
            <person name="Drula E."/>
            <person name="Hage H."/>
            <person name="Chaduli D."/>
            <person name="Favel A."/>
            <person name="Grisel S."/>
            <person name="Henrissat B."/>
            <person name="Herpoel-Gimbert I."/>
            <person name="Ruiz-Duenas F.J."/>
            <person name="Chevret D."/>
            <person name="Hainaut M."/>
            <person name="Lin J."/>
            <person name="Wang M."/>
            <person name="Pangilinan J."/>
            <person name="Lipzen A."/>
            <person name="Lesage-Meessen L."/>
            <person name="Navarro D."/>
            <person name="Riley R."/>
            <person name="Grigoriev I.V."/>
            <person name="Zhou S."/>
            <person name="Raouche S."/>
            <person name="Rosso M.N."/>
        </authorList>
    </citation>
    <scope>NUCLEOTIDE SEQUENCE [LARGE SCALE GENOMIC DNA]</scope>
    <source>
        <strain evidence="3 4">BRFM 1820</strain>
    </source>
</reference>
<gene>
    <name evidence="3" type="ORF">OH76DRAFT_1489823</name>
</gene>
<organism evidence="3 4">
    <name type="scientific">Lentinus brumalis</name>
    <dbReference type="NCBI Taxonomy" id="2498619"/>
    <lineage>
        <taxon>Eukaryota</taxon>
        <taxon>Fungi</taxon>
        <taxon>Dikarya</taxon>
        <taxon>Basidiomycota</taxon>
        <taxon>Agaricomycotina</taxon>
        <taxon>Agaricomycetes</taxon>
        <taxon>Polyporales</taxon>
        <taxon>Polyporaceae</taxon>
        <taxon>Lentinus</taxon>
    </lineage>
</organism>
<protein>
    <recommendedName>
        <fullName evidence="2">Fungal-type protein kinase domain-containing protein</fullName>
    </recommendedName>
</protein>
<dbReference type="PANTHER" id="PTHR38248">
    <property type="entry name" value="FUNK1 6"/>
    <property type="match status" value="1"/>
</dbReference>
<feature type="region of interest" description="Disordered" evidence="1">
    <location>
        <begin position="368"/>
        <end position="433"/>
    </location>
</feature>
<dbReference type="Gene3D" id="1.10.510.10">
    <property type="entry name" value="Transferase(Phosphotransferase) domain 1"/>
    <property type="match status" value="1"/>
</dbReference>
<feature type="compositionally biased region" description="Basic and acidic residues" evidence="1">
    <location>
        <begin position="412"/>
        <end position="426"/>
    </location>
</feature>
<evidence type="ECO:0000256" key="1">
    <source>
        <dbReference type="SAM" id="MobiDB-lite"/>
    </source>
</evidence>